<feature type="region of interest" description="Disordered" evidence="1">
    <location>
        <begin position="224"/>
        <end position="245"/>
    </location>
</feature>
<evidence type="ECO:0000259" key="2">
    <source>
        <dbReference type="Pfam" id="PF16207"/>
    </source>
</evidence>
<name>A0A1B6KNM3_9HEMI</name>
<reference evidence="3" key="1">
    <citation type="submission" date="2015-11" db="EMBL/GenBank/DDBJ databases">
        <title>De novo transcriptome assembly of four potential Pierce s Disease insect vectors from Arizona vineyards.</title>
        <authorList>
            <person name="Tassone E.E."/>
        </authorList>
    </citation>
    <scope>NUCLEOTIDE SEQUENCE</scope>
</reference>
<feature type="non-terminal residue" evidence="3">
    <location>
        <position position="325"/>
    </location>
</feature>
<proteinExistence type="predicted"/>
<dbReference type="GO" id="GO:0000122">
    <property type="term" value="P:negative regulation of transcription by RNA polymerase II"/>
    <property type="evidence" value="ECO:0007669"/>
    <property type="project" value="TreeGrafter"/>
</dbReference>
<gene>
    <name evidence="3" type="ORF">g.5536</name>
</gene>
<dbReference type="PANTHER" id="PTHR10825">
    <property type="entry name" value="RING FINGER DOMAIN-CONTAINING, POLYCOMB GROUP COMPONENT"/>
    <property type="match status" value="1"/>
</dbReference>
<dbReference type="InterPro" id="IPR032443">
    <property type="entry name" value="RAWUL"/>
</dbReference>
<dbReference type="Pfam" id="PF16207">
    <property type="entry name" value="RAWUL"/>
    <property type="match status" value="1"/>
</dbReference>
<dbReference type="Gene3D" id="3.10.20.90">
    <property type="entry name" value="Phosphatidylinositol 3-kinase Catalytic Subunit, Chain A, domain 1"/>
    <property type="match status" value="1"/>
</dbReference>
<feature type="non-terminal residue" evidence="3">
    <location>
        <position position="1"/>
    </location>
</feature>
<accession>A0A1B6KNM3</accession>
<dbReference type="GO" id="GO:1990841">
    <property type="term" value="F:promoter-specific chromatin binding"/>
    <property type="evidence" value="ECO:0007669"/>
    <property type="project" value="TreeGrafter"/>
</dbReference>
<dbReference type="GO" id="GO:0035102">
    <property type="term" value="C:PRC1 complex"/>
    <property type="evidence" value="ECO:0007669"/>
    <property type="project" value="TreeGrafter"/>
</dbReference>
<dbReference type="PANTHER" id="PTHR10825:SF29">
    <property type="entry name" value="POLYCOMB GROUP RING FINGER PROTEIN 1"/>
    <property type="match status" value="1"/>
</dbReference>
<evidence type="ECO:0000256" key="1">
    <source>
        <dbReference type="SAM" id="MobiDB-lite"/>
    </source>
</evidence>
<evidence type="ECO:0000313" key="3">
    <source>
        <dbReference type="EMBL" id="JAT13058.1"/>
    </source>
</evidence>
<feature type="region of interest" description="Disordered" evidence="1">
    <location>
        <begin position="272"/>
        <end position="297"/>
    </location>
</feature>
<protein>
    <recommendedName>
        <fullName evidence="2">RAWUL domain-containing protein</fullName>
    </recommendedName>
</protein>
<sequence>NETNTIRSEREREEWAPTRPGCSEESPSRPQPSQSPTPISKDGLKRFLQCPAAVNMRLLKKFIRLKFGLSQACTVEILYRRESLPDSYSLMDIAYIYTWKRNGPMRFYYRIHVPTPQRTDLPPLKPSSEPIRDSAPVKLESPELLDAVGLRPKPPEIVTPVPMEVVELGVKKEEETRLKEGKPVIDERPKTTPAEDTAVSLLLALSNGHGVQEPVKMPVVGESKQGSLPVAATSPPPSPVARPPNANGGVFKVPQSMTKRFVINGGKLVAVKNKQPGGKSSKAGDKTKVNGKVINGEGSYVGDRFTNPLGLAGNGPLGMQGGRLP</sequence>
<dbReference type="AlphaFoldDB" id="A0A1B6KNM3"/>
<dbReference type="EMBL" id="GEBQ01026919">
    <property type="protein sequence ID" value="JAT13058.1"/>
    <property type="molecule type" value="Transcribed_RNA"/>
</dbReference>
<dbReference type="CDD" id="cd17082">
    <property type="entry name" value="RAWUL_PCGF2_like"/>
    <property type="match status" value="1"/>
</dbReference>
<feature type="compositionally biased region" description="Basic and acidic residues" evidence="1">
    <location>
        <begin position="7"/>
        <end position="16"/>
    </location>
</feature>
<organism evidence="3">
    <name type="scientific">Graphocephala atropunctata</name>
    <dbReference type="NCBI Taxonomy" id="36148"/>
    <lineage>
        <taxon>Eukaryota</taxon>
        <taxon>Metazoa</taxon>
        <taxon>Ecdysozoa</taxon>
        <taxon>Arthropoda</taxon>
        <taxon>Hexapoda</taxon>
        <taxon>Insecta</taxon>
        <taxon>Pterygota</taxon>
        <taxon>Neoptera</taxon>
        <taxon>Paraneoptera</taxon>
        <taxon>Hemiptera</taxon>
        <taxon>Auchenorrhyncha</taxon>
        <taxon>Membracoidea</taxon>
        <taxon>Cicadellidae</taxon>
        <taxon>Cicadellinae</taxon>
        <taxon>Cicadellini</taxon>
        <taxon>Graphocephala</taxon>
    </lineage>
</organism>
<feature type="region of interest" description="Disordered" evidence="1">
    <location>
        <begin position="1"/>
        <end position="42"/>
    </location>
</feature>
<feature type="domain" description="RAWUL" evidence="2">
    <location>
        <begin position="46"/>
        <end position="110"/>
    </location>
</feature>